<accession>A0A6I4IM21</accession>
<evidence type="ECO:0000313" key="1">
    <source>
        <dbReference type="EMBL" id="MVM93954.1"/>
    </source>
</evidence>
<dbReference type="Proteomes" id="UP000439424">
    <property type="component" value="Unassembled WGS sequence"/>
</dbReference>
<dbReference type="EMBL" id="WPIP01000369">
    <property type="protein sequence ID" value="MVM93954.1"/>
    <property type="molecule type" value="Genomic_DNA"/>
</dbReference>
<protein>
    <submittedName>
        <fullName evidence="1">Uncharacterized protein</fullName>
    </submittedName>
</protein>
<organism evidence="1 2">
    <name type="scientific">Acinetobacter baumannii</name>
    <dbReference type="NCBI Taxonomy" id="470"/>
    <lineage>
        <taxon>Bacteria</taxon>
        <taxon>Pseudomonadati</taxon>
        <taxon>Pseudomonadota</taxon>
        <taxon>Gammaproteobacteria</taxon>
        <taxon>Moraxellales</taxon>
        <taxon>Moraxellaceae</taxon>
        <taxon>Acinetobacter</taxon>
        <taxon>Acinetobacter calcoaceticus/baumannii complex</taxon>
    </lineage>
</organism>
<evidence type="ECO:0000313" key="2">
    <source>
        <dbReference type="Proteomes" id="UP000439424"/>
    </source>
</evidence>
<dbReference type="AlphaFoldDB" id="A0A6I4IM21"/>
<proteinExistence type="predicted"/>
<reference evidence="1 2" key="1">
    <citation type="submission" date="2019-11" db="EMBL/GenBank/DDBJ databases">
        <title>Multidrug-resistant Acinetobacter baumannii moving toward extensively drug-resistant over fifteen years in South of Brazil.</title>
        <authorList>
            <person name="Fedrigo N.H."/>
            <person name="Cerdeira L."/>
            <person name="Fuga B."/>
            <person name="Marini P.V.B."/>
            <person name="Shinohara D.R."/>
            <person name="Carrara-Marroni F.E."/>
            <person name="Lincopan N."/>
            <person name="Tognim M.C.B."/>
        </authorList>
    </citation>
    <scope>NUCLEOTIDE SEQUENCE [LARGE SCALE GENOMIC DNA]</scope>
    <source>
        <strain evidence="1 2">Ac576</strain>
    </source>
</reference>
<sequence>MIEMNNSTGSINGHKYDFTGYNATLSFDGKIIKVIEIKTGKDVTQEFKEKYGQALKGEG</sequence>
<dbReference type="RefSeq" id="WP_065188969.1">
    <property type="nucleotide sequence ID" value="NZ_JBNFQE010000069.1"/>
</dbReference>
<name>A0A6I4IM21_ACIBA</name>
<comment type="caution">
    <text evidence="1">The sequence shown here is derived from an EMBL/GenBank/DDBJ whole genome shotgun (WGS) entry which is preliminary data.</text>
</comment>
<gene>
    <name evidence="1" type="ORF">GNY86_20690</name>
</gene>